<evidence type="ECO:0000256" key="5">
    <source>
        <dbReference type="ARBA" id="ARBA00023098"/>
    </source>
</evidence>
<dbReference type="GO" id="GO:0016020">
    <property type="term" value="C:membrane"/>
    <property type="evidence" value="ECO:0007669"/>
    <property type="project" value="GOC"/>
</dbReference>
<comment type="similarity">
    <text evidence="7">Belongs to the transferase hexapeptide repeat family. LpxD subfamily.</text>
</comment>
<dbReference type="InterPro" id="IPR020573">
    <property type="entry name" value="UDP_GlcNAc_AcTrfase_non-rep"/>
</dbReference>
<keyword evidence="5 7" id="KW-0443">Lipid metabolism</keyword>
<comment type="caution">
    <text evidence="9">The sequence shown here is derived from an EMBL/GenBank/DDBJ whole genome shotgun (WGS) entry which is preliminary data.</text>
</comment>
<evidence type="ECO:0000313" key="10">
    <source>
        <dbReference type="Proteomes" id="UP000321168"/>
    </source>
</evidence>
<dbReference type="InterPro" id="IPR018357">
    <property type="entry name" value="Hexapep_transf_CS"/>
</dbReference>
<comment type="catalytic activity">
    <reaction evidence="7">
        <text>a UDP-3-O-[(3R)-3-hydroxyacyl]-alpha-D-glucosamine + a (3R)-hydroxyacyl-[ACP] = a UDP-2-N,3-O-bis[(3R)-3-hydroxyacyl]-alpha-D-glucosamine + holo-[ACP] + H(+)</text>
        <dbReference type="Rhea" id="RHEA:53836"/>
        <dbReference type="Rhea" id="RHEA-COMP:9685"/>
        <dbReference type="Rhea" id="RHEA-COMP:9945"/>
        <dbReference type="ChEBI" id="CHEBI:15378"/>
        <dbReference type="ChEBI" id="CHEBI:64479"/>
        <dbReference type="ChEBI" id="CHEBI:78827"/>
        <dbReference type="ChEBI" id="CHEBI:137740"/>
        <dbReference type="ChEBI" id="CHEBI:137748"/>
        <dbReference type="EC" id="2.3.1.191"/>
    </reaction>
</comment>
<accession>A0A5C6UYJ6</accession>
<keyword evidence="1 7" id="KW-0444">Lipid biosynthesis</keyword>
<keyword evidence="2 7" id="KW-0441">Lipid A biosynthesis</keyword>
<comment type="subunit">
    <text evidence="7">Homotrimer.</text>
</comment>
<dbReference type="EC" id="2.3.1.191" evidence="7"/>
<dbReference type="Proteomes" id="UP000321168">
    <property type="component" value="Unassembled WGS sequence"/>
</dbReference>
<dbReference type="SUPFAM" id="SSF51161">
    <property type="entry name" value="Trimeric LpxA-like enzymes"/>
    <property type="match status" value="1"/>
</dbReference>
<dbReference type="NCBIfam" id="NF002060">
    <property type="entry name" value="PRK00892.1"/>
    <property type="match status" value="1"/>
</dbReference>
<evidence type="ECO:0000256" key="4">
    <source>
        <dbReference type="ARBA" id="ARBA00022737"/>
    </source>
</evidence>
<dbReference type="GO" id="GO:0103118">
    <property type="term" value="F:UDP-3-O-[(3R)-3-hydroxyacyl]-glucosamine N-acyltransferase activity"/>
    <property type="evidence" value="ECO:0007669"/>
    <property type="project" value="UniProtKB-EC"/>
</dbReference>
<dbReference type="Gene3D" id="2.160.10.10">
    <property type="entry name" value="Hexapeptide repeat proteins"/>
    <property type="match status" value="1"/>
</dbReference>
<protein>
    <recommendedName>
        <fullName evidence="7">UDP-3-O-acylglucosamine N-acyltransferase</fullName>
        <ecNumber evidence="7">2.3.1.191</ecNumber>
    </recommendedName>
</protein>
<comment type="function">
    <text evidence="7">Catalyzes the N-acylation of UDP-3-O-acylglucosamine using 3-hydroxyacyl-ACP as the acyl donor. Is involved in the biosynthesis of lipid A, a phosphorylated glycolipid that anchors the lipopolysaccharide to the outer membrane of the cell.</text>
</comment>
<dbReference type="PANTHER" id="PTHR43378">
    <property type="entry name" value="UDP-3-O-ACYLGLUCOSAMINE N-ACYLTRANSFERASE"/>
    <property type="match status" value="1"/>
</dbReference>
<reference evidence="9 10" key="1">
    <citation type="submission" date="2019-08" db="EMBL/GenBank/DDBJ databases">
        <title>Genome of Luteibaculum oceani JCM 18817.</title>
        <authorList>
            <person name="Bowman J.P."/>
        </authorList>
    </citation>
    <scope>NUCLEOTIDE SEQUENCE [LARGE SCALE GENOMIC DNA]</scope>
    <source>
        <strain evidence="9 10">JCM 18817</strain>
    </source>
</reference>
<keyword evidence="10" id="KW-1185">Reference proteome</keyword>
<evidence type="ECO:0000256" key="7">
    <source>
        <dbReference type="HAMAP-Rule" id="MF_00523"/>
    </source>
</evidence>
<dbReference type="RefSeq" id="WP_147014789.1">
    <property type="nucleotide sequence ID" value="NZ_VORB01000007.1"/>
</dbReference>
<dbReference type="NCBIfam" id="TIGR01853">
    <property type="entry name" value="lipid_A_lpxD"/>
    <property type="match status" value="1"/>
</dbReference>
<dbReference type="OrthoDB" id="9784739at2"/>
<gene>
    <name evidence="7 9" type="primary">lpxD</name>
    <name evidence="9" type="ORF">FRX97_08535</name>
</gene>
<evidence type="ECO:0000259" key="8">
    <source>
        <dbReference type="Pfam" id="PF04613"/>
    </source>
</evidence>
<dbReference type="InterPro" id="IPR007691">
    <property type="entry name" value="LpxD"/>
</dbReference>
<sequence>MEFTAKQIAQLLEGTVEGNEEAAVNTLAKIEEAKPGSLTFLANPKYTEYIYDTGASVVIVNQDFTPERSLPVNCTLIKVANAYESFATLLEHYNQFINNKSGIEEPIFKGNDVSLGDDCYIGAFVHIGDHTSIGKGAKIHPNTTIGKNVVIGEGTIIQSGVTIYDQTEIGSHCIIHSGCVIGSDGFGFAPNSENNYKKVPQIGNVIIEDHVEIGSNTTIDRATLGSTRIRKGVKLDNLIQIAHNVDIGENTVIAAQTGVAGSTKIGKNCMIGGQVGIVGHITIADEVKIAAQSGIGNSIKEPGMIVQGSPAIALGEYKRSYVIFKTLPALRSKVQELESKIQQLFQTQG</sequence>
<feature type="domain" description="UDP-3-O-[3-hydroxymyristoyl] glucosamine N-acyltransferase non-repeat region" evidence="8">
    <location>
        <begin position="23"/>
        <end position="92"/>
    </location>
</feature>
<keyword evidence="3 7" id="KW-0808">Transferase</keyword>
<proteinExistence type="inferred from homology"/>
<dbReference type="PANTHER" id="PTHR43378:SF2">
    <property type="entry name" value="UDP-3-O-ACYLGLUCOSAMINE N-ACYLTRANSFERASE 1, MITOCHONDRIAL-RELATED"/>
    <property type="match status" value="1"/>
</dbReference>
<dbReference type="InterPro" id="IPR001451">
    <property type="entry name" value="Hexapep"/>
</dbReference>
<feature type="active site" description="Proton acceptor" evidence="7">
    <location>
        <position position="243"/>
    </location>
</feature>
<keyword evidence="6 7" id="KW-0012">Acyltransferase</keyword>
<dbReference type="CDD" id="cd03352">
    <property type="entry name" value="LbH_LpxD"/>
    <property type="match status" value="1"/>
</dbReference>
<evidence type="ECO:0000313" key="9">
    <source>
        <dbReference type="EMBL" id="TXC78367.1"/>
    </source>
</evidence>
<evidence type="ECO:0000256" key="6">
    <source>
        <dbReference type="ARBA" id="ARBA00023315"/>
    </source>
</evidence>
<comment type="pathway">
    <text evidence="7">Bacterial outer membrane biogenesis; LPS lipid A biosynthesis.</text>
</comment>
<dbReference type="InterPro" id="IPR011004">
    <property type="entry name" value="Trimer_LpxA-like_sf"/>
</dbReference>
<dbReference type="PROSITE" id="PS00101">
    <property type="entry name" value="HEXAPEP_TRANSFERASES"/>
    <property type="match status" value="1"/>
</dbReference>
<dbReference type="HAMAP" id="MF_00523">
    <property type="entry name" value="LpxD"/>
    <property type="match status" value="1"/>
</dbReference>
<dbReference type="AlphaFoldDB" id="A0A5C6UYJ6"/>
<evidence type="ECO:0000256" key="1">
    <source>
        <dbReference type="ARBA" id="ARBA00022516"/>
    </source>
</evidence>
<evidence type="ECO:0000256" key="3">
    <source>
        <dbReference type="ARBA" id="ARBA00022679"/>
    </source>
</evidence>
<dbReference type="GO" id="GO:0016410">
    <property type="term" value="F:N-acyltransferase activity"/>
    <property type="evidence" value="ECO:0007669"/>
    <property type="project" value="InterPro"/>
</dbReference>
<dbReference type="UniPathway" id="UPA00973"/>
<evidence type="ECO:0000256" key="2">
    <source>
        <dbReference type="ARBA" id="ARBA00022556"/>
    </source>
</evidence>
<dbReference type="Pfam" id="PF04613">
    <property type="entry name" value="LpxD"/>
    <property type="match status" value="1"/>
</dbReference>
<dbReference type="Pfam" id="PF00132">
    <property type="entry name" value="Hexapep"/>
    <property type="match status" value="3"/>
</dbReference>
<dbReference type="EMBL" id="VORB01000007">
    <property type="protein sequence ID" value="TXC78367.1"/>
    <property type="molecule type" value="Genomic_DNA"/>
</dbReference>
<dbReference type="GO" id="GO:0009245">
    <property type="term" value="P:lipid A biosynthetic process"/>
    <property type="evidence" value="ECO:0007669"/>
    <property type="project" value="UniProtKB-UniRule"/>
</dbReference>
<name>A0A5C6UYJ6_9FLAO</name>
<organism evidence="9 10">
    <name type="scientific">Luteibaculum oceani</name>
    <dbReference type="NCBI Taxonomy" id="1294296"/>
    <lineage>
        <taxon>Bacteria</taxon>
        <taxon>Pseudomonadati</taxon>
        <taxon>Bacteroidota</taxon>
        <taxon>Flavobacteriia</taxon>
        <taxon>Flavobacteriales</taxon>
        <taxon>Luteibaculaceae</taxon>
        <taxon>Luteibaculum</taxon>
    </lineage>
</organism>
<dbReference type="Gene3D" id="3.40.1390.10">
    <property type="entry name" value="MurE/MurF, N-terminal domain"/>
    <property type="match status" value="1"/>
</dbReference>
<keyword evidence="4 7" id="KW-0677">Repeat</keyword>